<dbReference type="Pfam" id="PF01532">
    <property type="entry name" value="Glyco_hydro_47"/>
    <property type="match status" value="1"/>
</dbReference>
<dbReference type="GO" id="GO:0016020">
    <property type="term" value="C:membrane"/>
    <property type="evidence" value="ECO:0007669"/>
    <property type="project" value="InterPro"/>
</dbReference>
<feature type="chain" id="PRO_5012397301" description="alpha-1,2-Mannosidase" evidence="7">
    <location>
        <begin position="22"/>
        <end position="163"/>
    </location>
</feature>
<comment type="caution">
    <text evidence="8">The sequence shown here is derived from an EMBL/GenBank/DDBJ whole genome shotgun (WGS) entry which is preliminary data.</text>
</comment>
<evidence type="ECO:0000313" key="9">
    <source>
        <dbReference type="Proteomes" id="UP000242450"/>
    </source>
</evidence>
<evidence type="ECO:0000256" key="6">
    <source>
        <dbReference type="RuleBase" id="RU361193"/>
    </source>
</evidence>
<dbReference type="EMBL" id="MKHE01000023">
    <property type="protein sequence ID" value="OWK02994.1"/>
    <property type="molecule type" value="Genomic_DNA"/>
</dbReference>
<evidence type="ECO:0000256" key="5">
    <source>
        <dbReference type="ARBA" id="ARBA00023230"/>
    </source>
</evidence>
<comment type="similarity">
    <text evidence="2 6">Belongs to the glycosyl hydrolase 47 family.</text>
</comment>
<feature type="signal peptide" evidence="7">
    <location>
        <begin position="1"/>
        <end position="21"/>
    </location>
</feature>
<keyword evidence="5" id="KW-0834">Unfolded protein response</keyword>
<dbReference type="GO" id="GO:1904380">
    <property type="term" value="P:endoplasmic reticulum mannose trimming"/>
    <property type="evidence" value="ECO:0007669"/>
    <property type="project" value="InterPro"/>
</dbReference>
<dbReference type="InterPro" id="IPR012341">
    <property type="entry name" value="6hp_glycosidase-like_sf"/>
</dbReference>
<dbReference type="PRINTS" id="PR00747">
    <property type="entry name" value="GLYHDRLASE47"/>
</dbReference>
<name>A0A212CAX9_CEREH</name>
<keyword evidence="4" id="KW-0325">Glycoprotein</keyword>
<dbReference type="Proteomes" id="UP000242450">
    <property type="component" value="Chromosome 23"/>
</dbReference>
<dbReference type="InterPro" id="IPR001382">
    <property type="entry name" value="Glyco_hydro_47"/>
</dbReference>
<evidence type="ECO:0000256" key="4">
    <source>
        <dbReference type="ARBA" id="ARBA00023180"/>
    </source>
</evidence>
<dbReference type="AlphaFoldDB" id="A0A212CAX9"/>
<dbReference type="GO" id="GO:0006986">
    <property type="term" value="P:response to unfolded protein"/>
    <property type="evidence" value="ECO:0007669"/>
    <property type="project" value="UniProtKB-KW"/>
</dbReference>
<evidence type="ECO:0000256" key="3">
    <source>
        <dbReference type="ARBA" id="ARBA00022824"/>
    </source>
</evidence>
<reference evidence="8 9" key="1">
    <citation type="journal article" date="2018" name="Mol. Genet. Genomics">
        <title>The red deer Cervus elaphus genome CerEla1.0: sequencing, annotating, genes, and chromosomes.</title>
        <authorList>
            <person name="Bana N.A."/>
            <person name="Nyiri A."/>
            <person name="Nagy J."/>
            <person name="Frank K."/>
            <person name="Nagy T."/>
            <person name="Steger V."/>
            <person name="Schiller M."/>
            <person name="Lakatos P."/>
            <person name="Sugar L."/>
            <person name="Horn P."/>
            <person name="Barta E."/>
            <person name="Orosz L."/>
        </authorList>
    </citation>
    <scope>NUCLEOTIDE SEQUENCE [LARGE SCALE GENOMIC DNA]</scope>
    <source>
        <strain evidence="8">Hungarian</strain>
    </source>
</reference>
<comment type="subcellular location">
    <subcellularLocation>
        <location evidence="1">Endoplasmic reticulum</location>
    </subcellularLocation>
</comment>
<protein>
    <recommendedName>
        <fullName evidence="6">alpha-1,2-Mannosidase</fullName>
        <ecNumber evidence="6">3.2.1.-</ecNumber>
    </recommendedName>
</protein>
<accession>A0A212CAX9</accession>
<dbReference type="InterPro" id="IPR044674">
    <property type="entry name" value="EDEM1/2/3"/>
</dbReference>
<dbReference type="SUPFAM" id="SSF48225">
    <property type="entry name" value="Seven-hairpin glycosidases"/>
    <property type="match status" value="1"/>
</dbReference>
<keyword evidence="7" id="KW-0732">Signal</keyword>
<evidence type="ECO:0000313" key="8">
    <source>
        <dbReference type="EMBL" id="OWK02994.1"/>
    </source>
</evidence>
<dbReference type="OrthoDB" id="8118055at2759"/>
<keyword evidence="9" id="KW-1185">Reference proteome</keyword>
<dbReference type="EC" id="3.2.1.-" evidence="6"/>
<evidence type="ECO:0000256" key="1">
    <source>
        <dbReference type="ARBA" id="ARBA00004240"/>
    </source>
</evidence>
<dbReference type="PANTHER" id="PTHR45679">
    <property type="entry name" value="ER DEGRADATION-ENHANCING ALPHA-MANNOSIDASE-LIKE PROTEIN 2"/>
    <property type="match status" value="1"/>
</dbReference>
<evidence type="ECO:0000256" key="7">
    <source>
        <dbReference type="SAM" id="SignalP"/>
    </source>
</evidence>
<dbReference type="GO" id="GO:0005509">
    <property type="term" value="F:calcium ion binding"/>
    <property type="evidence" value="ECO:0007669"/>
    <property type="project" value="InterPro"/>
</dbReference>
<keyword evidence="6" id="KW-0378">Hydrolase</keyword>
<gene>
    <name evidence="8" type="ORF">Celaphus_00007921</name>
</gene>
<dbReference type="InterPro" id="IPR036026">
    <property type="entry name" value="Seven-hairpin_glycosidases"/>
</dbReference>
<proteinExistence type="inferred from homology"/>
<feature type="non-terminal residue" evidence="8">
    <location>
        <position position="163"/>
    </location>
</feature>
<evidence type="ECO:0000256" key="2">
    <source>
        <dbReference type="ARBA" id="ARBA00007658"/>
    </source>
</evidence>
<dbReference type="PANTHER" id="PTHR45679:SF6">
    <property type="entry name" value="ER DEGRADATION-ENHANCING ALPHA-MANNOSIDASE-LIKE PROTEIN 2"/>
    <property type="match status" value="1"/>
</dbReference>
<keyword evidence="6" id="KW-0326">Glycosidase</keyword>
<dbReference type="GO" id="GO:0044322">
    <property type="term" value="C:endoplasmic reticulum quality control compartment"/>
    <property type="evidence" value="ECO:0007669"/>
    <property type="project" value="GOC"/>
</dbReference>
<dbReference type="GO" id="GO:0004571">
    <property type="term" value="F:mannosyl-oligosaccharide 1,2-alpha-mannosidase activity"/>
    <property type="evidence" value="ECO:0007669"/>
    <property type="project" value="InterPro"/>
</dbReference>
<keyword evidence="3" id="KW-0256">Endoplasmic reticulum</keyword>
<sequence>MLFRLLVPLGLLCALLPLHHGAPGPDGTAPDPAHYRERVKAMFYHAYDSYLENAFPYDELRPLTCDGHDTWGSFSLTLIDALDTLLILGNVSEFQRVVEVLQDNVDFDIDVNASVFETNIRVVGGLLSAHLLSKKAGVEVEAGWPCSGPLLRMAEEAARKLLP</sequence>
<dbReference type="Gene3D" id="1.50.10.10">
    <property type="match status" value="1"/>
</dbReference>
<dbReference type="GO" id="GO:0005975">
    <property type="term" value="P:carbohydrate metabolic process"/>
    <property type="evidence" value="ECO:0007669"/>
    <property type="project" value="InterPro"/>
</dbReference>
<organism evidence="8 9">
    <name type="scientific">Cervus elaphus hippelaphus</name>
    <name type="common">European red deer</name>
    <dbReference type="NCBI Taxonomy" id="46360"/>
    <lineage>
        <taxon>Eukaryota</taxon>
        <taxon>Metazoa</taxon>
        <taxon>Chordata</taxon>
        <taxon>Craniata</taxon>
        <taxon>Vertebrata</taxon>
        <taxon>Euteleostomi</taxon>
        <taxon>Mammalia</taxon>
        <taxon>Eutheria</taxon>
        <taxon>Laurasiatheria</taxon>
        <taxon>Artiodactyla</taxon>
        <taxon>Ruminantia</taxon>
        <taxon>Pecora</taxon>
        <taxon>Cervidae</taxon>
        <taxon>Cervinae</taxon>
        <taxon>Cervus</taxon>
    </lineage>
</organism>